<accession>A0AA96RK95</accession>
<reference evidence="15" key="1">
    <citation type="submission" date="2022-02" db="EMBL/GenBank/DDBJ databases">
        <title>Paenibacillus sp. MBLB1832 Whole Genome Shotgun Sequencing.</title>
        <authorList>
            <person name="Hwang C.Y."/>
            <person name="Cho E.-S."/>
            <person name="Seo M.-J."/>
        </authorList>
    </citation>
    <scope>NUCLEOTIDE SEQUENCE</scope>
    <source>
        <strain evidence="15">MBLB1832</strain>
    </source>
</reference>
<keyword evidence="11" id="KW-0902">Two-component regulatory system</keyword>
<keyword evidence="5 15" id="KW-0808">Transferase</keyword>
<evidence type="ECO:0000256" key="13">
    <source>
        <dbReference type="SAM" id="Phobius"/>
    </source>
</evidence>
<evidence type="ECO:0000256" key="2">
    <source>
        <dbReference type="ARBA" id="ARBA00004651"/>
    </source>
</evidence>
<comment type="subcellular location">
    <subcellularLocation>
        <location evidence="2">Cell membrane</location>
        <topology evidence="2">Multi-pass membrane protein</topology>
    </subcellularLocation>
</comment>
<name>A0AA96RK95_9BACL</name>
<dbReference type="InterPro" id="IPR003594">
    <property type="entry name" value="HATPase_dom"/>
</dbReference>
<comment type="catalytic activity">
    <reaction evidence="1">
        <text>ATP + protein L-histidine = ADP + protein N-phospho-L-histidine.</text>
        <dbReference type="EC" id="2.7.13.3"/>
    </reaction>
</comment>
<dbReference type="GO" id="GO:0000155">
    <property type="term" value="F:phosphorelay sensor kinase activity"/>
    <property type="evidence" value="ECO:0007669"/>
    <property type="project" value="TreeGrafter"/>
</dbReference>
<dbReference type="InterPro" id="IPR050351">
    <property type="entry name" value="BphY/WalK/GraS-like"/>
</dbReference>
<proteinExistence type="predicted"/>
<dbReference type="GO" id="GO:0004721">
    <property type="term" value="F:phosphoprotein phosphatase activity"/>
    <property type="evidence" value="ECO:0007669"/>
    <property type="project" value="TreeGrafter"/>
</dbReference>
<sequence>MSFLSYLQDKRYFLLMYAVTMMFVSLIMLVSMKGHGALNNLAYMNGGCFLFAAGYLVWGYFYRKSFYQELQAFLQPKSEGDPVRGKTPWVNPYQDWAIEALPAPQNAEQELYLELLRQLAIEQTKEKQLLHADLKNHQDFILSWIHDVKLPIAASQLIMQNRAGKTAEYLVDKLEDELSKIDSYVEQALYYSRIDAFSRDYFITEVPLLAIVKETVKKSAKVFIAKRIRPDMEGLTHSVNSDSKWLGYIVNQIVANALTYTENGGSITFRSEDTATEKRLIIADTGIGIVAGDLPRVFDKGFTGVNGRTNNRSTGMGLYLAKQLAIKLGHDLSITSTEGEGTAVTVHFMKVRHYNDFR</sequence>
<evidence type="ECO:0000256" key="4">
    <source>
        <dbReference type="ARBA" id="ARBA00022475"/>
    </source>
</evidence>
<evidence type="ECO:0000256" key="9">
    <source>
        <dbReference type="ARBA" id="ARBA00022840"/>
    </source>
</evidence>
<protein>
    <recommendedName>
        <fullName evidence="3">histidine kinase</fullName>
        <ecNumber evidence="3">2.7.13.3</ecNumber>
    </recommendedName>
</protein>
<evidence type="ECO:0000256" key="8">
    <source>
        <dbReference type="ARBA" id="ARBA00022777"/>
    </source>
</evidence>
<evidence type="ECO:0000313" key="16">
    <source>
        <dbReference type="Proteomes" id="UP001304650"/>
    </source>
</evidence>
<dbReference type="GO" id="GO:0005886">
    <property type="term" value="C:plasma membrane"/>
    <property type="evidence" value="ECO:0007669"/>
    <property type="project" value="UniProtKB-SubCell"/>
</dbReference>
<dbReference type="SUPFAM" id="SSF55874">
    <property type="entry name" value="ATPase domain of HSP90 chaperone/DNA topoisomerase II/histidine kinase"/>
    <property type="match status" value="1"/>
</dbReference>
<dbReference type="RefSeq" id="WP_314799436.1">
    <property type="nucleotide sequence ID" value="NZ_CP130319.1"/>
</dbReference>
<dbReference type="Gene3D" id="3.30.565.10">
    <property type="entry name" value="Histidine kinase-like ATPase, C-terminal domain"/>
    <property type="match status" value="1"/>
</dbReference>
<evidence type="ECO:0000256" key="6">
    <source>
        <dbReference type="ARBA" id="ARBA00022692"/>
    </source>
</evidence>
<dbReference type="InterPro" id="IPR036890">
    <property type="entry name" value="HATPase_C_sf"/>
</dbReference>
<dbReference type="PANTHER" id="PTHR45453:SF2">
    <property type="entry name" value="HISTIDINE KINASE"/>
    <property type="match status" value="1"/>
</dbReference>
<keyword evidence="10 13" id="KW-1133">Transmembrane helix</keyword>
<keyword evidence="7" id="KW-0547">Nucleotide-binding</keyword>
<evidence type="ECO:0000256" key="10">
    <source>
        <dbReference type="ARBA" id="ARBA00022989"/>
    </source>
</evidence>
<dbReference type="InterPro" id="IPR005467">
    <property type="entry name" value="His_kinase_dom"/>
</dbReference>
<evidence type="ECO:0000256" key="7">
    <source>
        <dbReference type="ARBA" id="ARBA00022741"/>
    </source>
</evidence>
<evidence type="ECO:0000313" key="15">
    <source>
        <dbReference type="EMBL" id="WNR44119.1"/>
    </source>
</evidence>
<dbReference type="GO" id="GO:0016036">
    <property type="term" value="P:cellular response to phosphate starvation"/>
    <property type="evidence" value="ECO:0007669"/>
    <property type="project" value="TreeGrafter"/>
</dbReference>
<dbReference type="KEGG" id="proo:MJB10_23960"/>
<dbReference type="EMBL" id="CP130319">
    <property type="protein sequence ID" value="WNR44119.1"/>
    <property type="molecule type" value="Genomic_DNA"/>
</dbReference>
<evidence type="ECO:0000256" key="5">
    <source>
        <dbReference type="ARBA" id="ARBA00022679"/>
    </source>
</evidence>
<dbReference type="GO" id="GO:0005524">
    <property type="term" value="F:ATP binding"/>
    <property type="evidence" value="ECO:0007669"/>
    <property type="project" value="UniProtKB-KW"/>
</dbReference>
<evidence type="ECO:0000256" key="11">
    <source>
        <dbReference type="ARBA" id="ARBA00023012"/>
    </source>
</evidence>
<dbReference type="Pfam" id="PF02518">
    <property type="entry name" value="HATPase_c"/>
    <property type="match status" value="1"/>
</dbReference>
<organism evidence="15 16">
    <name type="scientific">Paenibacillus roseopurpureus</name>
    <dbReference type="NCBI Taxonomy" id="2918901"/>
    <lineage>
        <taxon>Bacteria</taxon>
        <taxon>Bacillati</taxon>
        <taxon>Bacillota</taxon>
        <taxon>Bacilli</taxon>
        <taxon>Bacillales</taxon>
        <taxon>Paenibacillaceae</taxon>
        <taxon>Paenibacillus</taxon>
    </lineage>
</organism>
<keyword evidence="6 13" id="KW-0812">Transmembrane</keyword>
<evidence type="ECO:0000256" key="12">
    <source>
        <dbReference type="ARBA" id="ARBA00023136"/>
    </source>
</evidence>
<dbReference type="Proteomes" id="UP001304650">
    <property type="component" value="Chromosome"/>
</dbReference>
<keyword evidence="8 15" id="KW-0418">Kinase</keyword>
<keyword evidence="12 13" id="KW-0472">Membrane</keyword>
<evidence type="ECO:0000259" key="14">
    <source>
        <dbReference type="PROSITE" id="PS50109"/>
    </source>
</evidence>
<evidence type="ECO:0000256" key="3">
    <source>
        <dbReference type="ARBA" id="ARBA00012438"/>
    </source>
</evidence>
<keyword evidence="4" id="KW-1003">Cell membrane</keyword>
<gene>
    <name evidence="15" type="ORF">MJB10_23960</name>
</gene>
<evidence type="ECO:0000256" key="1">
    <source>
        <dbReference type="ARBA" id="ARBA00000085"/>
    </source>
</evidence>
<dbReference type="EC" id="2.7.13.3" evidence="3"/>
<dbReference type="PROSITE" id="PS50109">
    <property type="entry name" value="HIS_KIN"/>
    <property type="match status" value="1"/>
</dbReference>
<dbReference type="PANTHER" id="PTHR45453">
    <property type="entry name" value="PHOSPHATE REGULON SENSOR PROTEIN PHOR"/>
    <property type="match status" value="1"/>
</dbReference>
<keyword evidence="16" id="KW-1185">Reference proteome</keyword>
<dbReference type="AlphaFoldDB" id="A0AA96RK95"/>
<dbReference type="SMART" id="SM00387">
    <property type="entry name" value="HATPase_c"/>
    <property type="match status" value="1"/>
</dbReference>
<feature type="transmembrane region" description="Helical" evidence="13">
    <location>
        <begin position="12"/>
        <end position="30"/>
    </location>
</feature>
<feature type="transmembrane region" description="Helical" evidence="13">
    <location>
        <begin position="42"/>
        <end position="61"/>
    </location>
</feature>
<keyword evidence="9" id="KW-0067">ATP-binding</keyword>
<feature type="domain" description="Histidine kinase" evidence="14">
    <location>
        <begin position="143"/>
        <end position="352"/>
    </location>
</feature>